<sequence length="565" mass="62489" precursor="true">MSQRLDGKKVKSLIEMLSGYHRMRGSRDYKESMNSITDYLIRSGLPENRFRVLKYPADGVTKTGNIVSTLAWEPVYGELWLENPERVFVTSTKVTKVSLVSGSGSSKGWESLPLVVYDGKGDYSGKAVLASEDPVKVFQHAVVEGGARCLILCHMRKVFEEIGRSLNDLPQMTNFLTIPHDRDSADRNAVAFSVTKEKYDLLFNYSKKGSAIVGFRAETNMSKGSFDVLQIDATGFNDGPQVLITAHLCHPSPGADDNGSGAALAVEIARVLNDENFPYSVKIALVPEYLGSVPYALQLKSENNLPIYTINLDMVGADQNKTGSTFILSKVPPYLPQRWGNILEFYIKTLMPSNAGYPLKRFGEIPFMAGSDHCVFTTLGIPSPFMGHLPDRYYHSDLDTPQMMDEKELEWVGLSALNTLDQLVKPDQDLLISVRSKMIGELFGILNRISGREGSDDVFDLLISNYEGEVLRKVFNNSGNLPSLSPLEPTFDSSLGLEWIRTFPQELKDELEIDFASIADFVVGGAAVVGGREAVELLASIHYGVEIGKVRVLTGWMIEKGLLRS</sequence>
<accession>I2F6Z5</accession>
<dbReference type="Proteomes" id="UP000002881">
    <property type="component" value="Chromosome"/>
</dbReference>
<dbReference type="Pfam" id="PF04389">
    <property type="entry name" value="Peptidase_M28"/>
    <property type="match status" value="1"/>
</dbReference>
<dbReference type="SUPFAM" id="SSF53187">
    <property type="entry name" value="Zn-dependent exopeptidases"/>
    <property type="match status" value="1"/>
</dbReference>
<evidence type="ECO:0000313" key="3">
    <source>
        <dbReference type="Proteomes" id="UP000002881"/>
    </source>
</evidence>
<dbReference type="RefSeq" id="WP_006487937.1">
    <property type="nucleotide sequence ID" value="NC_017934.1"/>
</dbReference>
<keyword evidence="2" id="KW-0031">Aminopeptidase</keyword>
<name>I2F6Z5_9BACT</name>
<keyword evidence="3" id="KW-1185">Reference proteome</keyword>
<gene>
    <name evidence="2" type="ORF">Theba_2060</name>
</gene>
<protein>
    <submittedName>
        <fullName evidence="2">Putative aminopeptidase</fullName>
    </submittedName>
</protein>
<dbReference type="STRING" id="660470.Theba_2060"/>
<organism evidence="2 3">
    <name type="scientific">Mesotoga prima MesG1.Ag.4.2</name>
    <dbReference type="NCBI Taxonomy" id="660470"/>
    <lineage>
        <taxon>Bacteria</taxon>
        <taxon>Thermotogati</taxon>
        <taxon>Thermotogota</taxon>
        <taxon>Thermotogae</taxon>
        <taxon>Kosmotogales</taxon>
        <taxon>Kosmotogaceae</taxon>
        <taxon>Mesotoga</taxon>
    </lineage>
</organism>
<evidence type="ECO:0000259" key="1">
    <source>
        <dbReference type="Pfam" id="PF04389"/>
    </source>
</evidence>
<feature type="domain" description="Peptidase M28" evidence="1">
    <location>
        <begin position="241"/>
        <end position="414"/>
    </location>
</feature>
<dbReference type="EMBL" id="CP003532">
    <property type="protein sequence ID" value="AFK07698.1"/>
    <property type="molecule type" value="Genomic_DNA"/>
</dbReference>
<dbReference type="InterPro" id="IPR007484">
    <property type="entry name" value="Peptidase_M28"/>
</dbReference>
<dbReference type="GeneID" id="87107805"/>
<keyword evidence="2" id="KW-0645">Protease</keyword>
<dbReference type="KEGG" id="mpg:Theba_2060"/>
<dbReference type="AlphaFoldDB" id="I2F6Z5"/>
<proteinExistence type="predicted"/>
<dbReference type="eggNOG" id="COG2234">
    <property type="taxonomic scope" value="Bacteria"/>
</dbReference>
<keyword evidence="2" id="KW-0378">Hydrolase</keyword>
<dbReference type="HOGENOM" id="CLU_490788_0_0_0"/>
<evidence type="ECO:0000313" key="2">
    <source>
        <dbReference type="EMBL" id="AFK07698.1"/>
    </source>
</evidence>
<dbReference type="Gene3D" id="3.40.630.10">
    <property type="entry name" value="Zn peptidases"/>
    <property type="match status" value="1"/>
</dbReference>
<dbReference type="GO" id="GO:0004177">
    <property type="term" value="F:aminopeptidase activity"/>
    <property type="evidence" value="ECO:0007669"/>
    <property type="project" value="UniProtKB-KW"/>
</dbReference>
<reference evidence="2 3" key="1">
    <citation type="journal article" date="2012" name="Genome Biol. Evol.">
        <title>Genome Sequence of the Mesophilic Thermotogales Bacterium Mesotoga prima MesG1.Ag.4.2 Reveals the Largest Thermotogales Genome To Date.</title>
        <authorList>
            <person name="Zhaxybayeva O."/>
            <person name="Swithers K.S."/>
            <person name="Foght J."/>
            <person name="Green A.G."/>
            <person name="Bruce D."/>
            <person name="Detter C."/>
            <person name="Han S."/>
            <person name="Teshima H."/>
            <person name="Han J."/>
            <person name="Woyke T."/>
            <person name="Pitluck S."/>
            <person name="Nolan M."/>
            <person name="Ivanova N."/>
            <person name="Pati A."/>
            <person name="Land M.L."/>
            <person name="Dlutek M."/>
            <person name="Doolittle W.F."/>
            <person name="Noll K.M."/>
            <person name="Nesbo C.L."/>
        </authorList>
    </citation>
    <scope>NUCLEOTIDE SEQUENCE [LARGE SCALE GENOMIC DNA]</scope>
    <source>
        <strain evidence="3">mesG1.Ag.4.2</strain>
    </source>
</reference>